<protein>
    <submittedName>
        <fullName evidence="2">Uncharacterized protein</fullName>
    </submittedName>
</protein>
<keyword evidence="1" id="KW-1133">Transmembrane helix</keyword>
<reference evidence="2 3" key="1">
    <citation type="submission" date="2019-03" db="EMBL/GenBank/DDBJ databases">
        <title>Algoriphagus sp. nov, a new strain isolated from root system soil of mangrove plant Kandelia.</title>
        <authorList>
            <person name="Yin Q."/>
            <person name="Wang K."/>
            <person name="Song Z."/>
        </authorList>
    </citation>
    <scope>NUCLEOTIDE SEQUENCE [LARGE SCALE GENOMIC DNA]</scope>
    <source>
        <strain evidence="2 3">XY-J91</strain>
    </source>
</reference>
<organism evidence="2 3">
    <name type="scientific">Algoriphagus kandeliae</name>
    <dbReference type="NCBI Taxonomy" id="2562278"/>
    <lineage>
        <taxon>Bacteria</taxon>
        <taxon>Pseudomonadati</taxon>
        <taxon>Bacteroidota</taxon>
        <taxon>Cytophagia</taxon>
        <taxon>Cytophagales</taxon>
        <taxon>Cyclobacteriaceae</taxon>
        <taxon>Algoriphagus</taxon>
    </lineage>
</organism>
<dbReference type="Proteomes" id="UP000297647">
    <property type="component" value="Unassembled WGS sequence"/>
</dbReference>
<accession>A0A4Y9QPM0</accession>
<dbReference type="AlphaFoldDB" id="A0A4Y9QPM0"/>
<keyword evidence="1" id="KW-0472">Membrane</keyword>
<dbReference type="OrthoDB" id="828254at2"/>
<dbReference type="RefSeq" id="WP_135075871.1">
    <property type="nucleotide sequence ID" value="NZ_SPSB01000004.1"/>
</dbReference>
<sequence length="69" mass="7760">MWRTIFKNLTRRQLILVRLLLMSNSAVLLGAYFKINGNPNGEMLLIIGILLNFIGVFGLTNKWSKGGPL</sequence>
<gene>
    <name evidence="2" type="ORF">E4S40_14900</name>
</gene>
<keyword evidence="1" id="KW-0812">Transmembrane</keyword>
<evidence type="ECO:0000313" key="3">
    <source>
        <dbReference type="Proteomes" id="UP000297647"/>
    </source>
</evidence>
<keyword evidence="3" id="KW-1185">Reference proteome</keyword>
<comment type="caution">
    <text evidence="2">The sequence shown here is derived from an EMBL/GenBank/DDBJ whole genome shotgun (WGS) entry which is preliminary data.</text>
</comment>
<feature type="transmembrane region" description="Helical" evidence="1">
    <location>
        <begin position="15"/>
        <end position="35"/>
    </location>
</feature>
<dbReference type="EMBL" id="SPSB01000004">
    <property type="protein sequence ID" value="TFV93532.1"/>
    <property type="molecule type" value="Genomic_DNA"/>
</dbReference>
<feature type="transmembrane region" description="Helical" evidence="1">
    <location>
        <begin position="41"/>
        <end position="60"/>
    </location>
</feature>
<name>A0A4Y9QPM0_9BACT</name>
<evidence type="ECO:0000256" key="1">
    <source>
        <dbReference type="SAM" id="Phobius"/>
    </source>
</evidence>
<evidence type="ECO:0000313" key="2">
    <source>
        <dbReference type="EMBL" id="TFV93532.1"/>
    </source>
</evidence>
<proteinExistence type="predicted"/>